<gene>
    <name evidence="2" type="ORF">AWB69_01933</name>
</gene>
<feature type="transmembrane region" description="Helical" evidence="1">
    <location>
        <begin position="72"/>
        <end position="93"/>
    </location>
</feature>
<dbReference type="RefSeq" id="WP_156528786.1">
    <property type="nucleotide sequence ID" value="NZ_FCOK02000009.1"/>
</dbReference>
<dbReference type="AlphaFoldDB" id="A0A158G1D4"/>
<evidence type="ECO:0000313" key="3">
    <source>
        <dbReference type="Proteomes" id="UP000054683"/>
    </source>
</evidence>
<evidence type="ECO:0000256" key="1">
    <source>
        <dbReference type="SAM" id="Phobius"/>
    </source>
</evidence>
<keyword evidence="1" id="KW-1133">Transmembrane helix</keyword>
<keyword evidence="1" id="KW-0472">Membrane</keyword>
<feature type="transmembrane region" description="Helical" evidence="1">
    <location>
        <begin position="13"/>
        <end position="33"/>
    </location>
</feature>
<dbReference type="OrthoDB" id="9131986at2"/>
<sequence>MDTLLATAGTPTLYQWLWVAIIACAMATPKGLIAMDRMLARRPERSERSGRSYIPHVQDPTQPSIWPRVMTAIGGACWIAALLTLVLLCRQLAP</sequence>
<dbReference type="Proteomes" id="UP000054683">
    <property type="component" value="Unassembled WGS sequence"/>
</dbReference>
<evidence type="ECO:0000313" key="2">
    <source>
        <dbReference type="EMBL" id="SAL25938.1"/>
    </source>
</evidence>
<reference evidence="2 3" key="1">
    <citation type="submission" date="2016-01" db="EMBL/GenBank/DDBJ databases">
        <authorList>
            <person name="Oliw E.H."/>
        </authorList>
    </citation>
    <scope>NUCLEOTIDE SEQUENCE [LARGE SCALE GENOMIC DNA]</scope>
    <source>
        <strain evidence="2">LMG 27134</strain>
    </source>
</reference>
<proteinExistence type="predicted"/>
<name>A0A158G1D4_9BURK</name>
<accession>A0A158G1D4</accession>
<keyword evidence="1" id="KW-0812">Transmembrane</keyword>
<organism evidence="2 3">
    <name type="scientific">Caballeronia udeis</name>
    <dbReference type="NCBI Taxonomy" id="1232866"/>
    <lineage>
        <taxon>Bacteria</taxon>
        <taxon>Pseudomonadati</taxon>
        <taxon>Pseudomonadota</taxon>
        <taxon>Betaproteobacteria</taxon>
        <taxon>Burkholderiales</taxon>
        <taxon>Burkholderiaceae</taxon>
        <taxon>Caballeronia</taxon>
    </lineage>
</organism>
<dbReference type="EMBL" id="FCOK02000009">
    <property type="protein sequence ID" value="SAL25938.1"/>
    <property type="molecule type" value="Genomic_DNA"/>
</dbReference>
<protein>
    <submittedName>
        <fullName evidence="2">Uncharacterized protein</fullName>
    </submittedName>
</protein>